<keyword evidence="1" id="KW-0472">Membrane</keyword>
<proteinExistence type="predicted"/>
<organism evidence="2 3">
    <name type="scientific">Trichinella pseudospiralis</name>
    <name type="common">Parasitic roundworm</name>
    <dbReference type="NCBI Taxonomy" id="6337"/>
    <lineage>
        <taxon>Eukaryota</taxon>
        <taxon>Metazoa</taxon>
        <taxon>Ecdysozoa</taxon>
        <taxon>Nematoda</taxon>
        <taxon>Enoplea</taxon>
        <taxon>Dorylaimia</taxon>
        <taxon>Trichinellida</taxon>
        <taxon>Trichinellidae</taxon>
        <taxon>Trichinella</taxon>
    </lineage>
</organism>
<evidence type="ECO:0000256" key="1">
    <source>
        <dbReference type="SAM" id="Phobius"/>
    </source>
</evidence>
<dbReference type="EMBL" id="JYDV01000146">
    <property type="protein sequence ID" value="KRZ28954.1"/>
    <property type="molecule type" value="Genomic_DNA"/>
</dbReference>
<sequence>MCIHPDSQPASQPASQLVVQFTFLIACLFLLTCYSVENSRAEVKRLHMLNVHACIDERIE</sequence>
<protein>
    <submittedName>
        <fullName evidence="2">Uncharacterized protein</fullName>
    </submittedName>
</protein>
<comment type="caution">
    <text evidence="2">The sequence shown here is derived from an EMBL/GenBank/DDBJ whole genome shotgun (WGS) entry which is preliminary data.</text>
</comment>
<accession>A0A0V1J1W9</accession>
<reference evidence="2 3" key="1">
    <citation type="submission" date="2015-01" db="EMBL/GenBank/DDBJ databases">
        <title>Evolution of Trichinella species and genotypes.</title>
        <authorList>
            <person name="Korhonen P.K."/>
            <person name="Edoardo P."/>
            <person name="Giuseppe L.R."/>
            <person name="Gasser R.B."/>
        </authorList>
    </citation>
    <scope>NUCLEOTIDE SEQUENCE [LARGE SCALE GENOMIC DNA]</scope>
    <source>
        <strain evidence="2">ISS176</strain>
    </source>
</reference>
<name>A0A0V1J1W9_TRIPS</name>
<keyword evidence="1" id="KW-0812">Transmembrane</keyword>
<evidence type="ECO:0000313" key="3">
    <source>
        <dbReference type="Proteomes" id="UP000054826"/>
    </source>
</evidence>
<dbReference type="AlphaFoldDB" id="A0A0V1J1W9"/>
<gene>
    <name evidence="2" type="ORF">T4C_2881</name>
</gene>
<dbReference type="Proteomes" id="UP000054826">
    <property type="component" value="Unassembled WGS sequence"/>
</dbReference>
<feature type="transmembrane region" description="Helical" evidence="1">
    <location>
        <begin position="17"/>
        <end position="36"/>
    </location>
</feature>
<evidence type="ECO:0000313" key="2">
    <source>
        <dbReference type="EMBL" id="KRZ28954.1"/>
    </source>
</evidence>
<keyword evidence="1" id="KW-1133">Transmembrane helix</keyword>